<protein>
    <recommendedName>
        <fullName evidence="1">Disaggregatase-related domain-containing protein</fullName>
    </recommendedName>
</protein>
<comment type="caution">
    <text evidence="2">The sequence shown here is derived from an EMBL/GenBank/DDBJ whole genome shotgun (WGS) entry which is preliminary data.</text>
</comment>
<name>A0A0F9LE96_9ZZZZ</name>
<dbReference type="InterPro" id="IPR010671">
    <property type="entry name" value="Disaggr-rel_dom"/>
</dbReference>
<organism evidence="2">
    <name type="scientific">marine sediment metagenome</name>
    <dbReference type="NCBI Taxonomy" id="412755"/>
    <lineage>
        <taxon>unclassified sequences</taxon>
        <taxon>metagenomes</taxon>
        <taxon>ecological metagenomes</taxon>
    </lineage>
</organism>
<accession>A0A0F9LE96</accession>
<dbReference type="AlphaFoldDB" id="A0A0F9LE96"/>
<reference evidence="2" key="1">
    <citation type="journal article" date="2015" name="Nature">
        <title>Complex archaea that bridge the gap between prokaryotes and eukaryotes.</title>
        <authorList>
            <person name="Spang A."/>
            <person name="Saw J.H."/>
            <person name="Jorgensen S.L."/>
            <person name="Zaremba-Niedzwiedzka K."/>
            <person name="Martijn J."/>
            <person name="Lind A.E."/>
            <person name="van Eijk R."/>
            <person name="Schleper C."/>
            <person name="Guy L."/>
            <person name="Ettema T.J."/>
        </authorList>
    </citation>
    <scope>NUCLEOTIDE SEQUENCE</scope>
</reference>
<evidence type="ECO:0000259" key="1">
    <source>
        <dbReference type="Pfam" id="PF06848"/>
    </source>
</evidence>
<feature type="domain" description="Disaggregatase-related" evidence="1">
    <location>
        <begin position="268"/>
        <end position="430"/>
    </location>
</feature>
<evidence type="ECO:0000313" key="2">
    <source>
        <dbReference type="EMBL" id="KKM25785.1"/>
    </source>
</evidence>
<dbReference type="NCBIfam" id="NF033679">
    <property type="entry name" value="DNRLRE_dom"/>
    <property type="match status" value="1"/>
</dbReference>
<sequence>MIRRLTYILLAALFLLPMGGVSDATTGPIIQRFENGHTEYLGGRLRRTVLSVSPVNYQRQNGAWTPITNQIGDTGVPGMGKGIDEFIQFRIAEILAGQSPVLHIGRGATHIKVAVLGTNTPTPGVVNGQSIRFNGAWNGADLEYVVAGHFIKENIYLKTGHPASFAFRIDSHQGFDPQTLTFGKFTIQPPILQKAGEVPVRLSWVVTQQGGKTTLTVNLPVGNWTGWILDPTTIFQPDSAGLDTYLPSNEADTNKGAVPTLQVGDHRGAGSAIYRALIEFDVSSISASDTVTSAILSLYEEGAGADGTGEPWAHELRLVLVDWVEAQATYNIYSTGNNWTTAGAGSDGNDRSATISATVDLDSTAANAFIDWGSTAQLVSDVQNFVDGGLSNFGWLLKASAAENAGAAERGSIFSSSDTATASQRPKLVVIHAVAAADGFPHSYGTIIGN</sequence>
<dbReference type="EMBL" id="LAZR01012641">
    <property type="protein sequence ID" value="KKM25785.1"/>
    <property type="molecule type" value="Genomic_DNA"/>
</dbReference>
<dbReference type="Pfam" id="PF06848">
    <property type="entry name" value="Disaggr_repeat"/>
    <property type="match status" value="1"/>
</dbReference>
<gene>
    <name evidence="2" type="ORF">LCGC14_1591440</name>
</gene>
<proteinExistence type="predicted"/>